<dbReference type="Proteomes" id="UP000600101">
    <property type="component" value="Unassembled WGS sequence"/>
</dbReference>
<dbReference type="Pfam" id="PF04851">
    <property type="entry name" value="ResIII"/>
    <property type="match status" value="1"/>
</dbReference>
<dbReference type="GO" id="GO:0016787">
    <property type="term" value="F:hydrolase activity"/>
    <property type="evidence" value="ECO:0007669"/>
    <property type="project" value="InterPro"/>
</dbReference>
<dbReference type="EMBL" id="JACOMF010000075">
    <property type="protein sequence ID" value="MBC4018728.1"/>
    <property type="molecule type" value="Genomic_DNA"/>
</dbReference>
<dbReference type="SMART" id="SM00487">
    <property type="entry name" value="DEXDc"/>
    <property type="match status" value="1"/>
</dbReference>
<dbReference type="PANTHER" id="PTHR47396">
    <property type="entry name" value="TYPE I RESTRICTION ENZYME ECOKI R PROTEIN"/>
    <property type="match status" value="1"/>
</dbReference>
<dbReference type="InterPro" id="IPR014001">
    <property type="entry name" value="Helicase_ATP-bd"/>
</dbReference>
<name>A0A9X0R4J3_9PROT</name>
<evidence type="ECO:0000313" key="2">
    <source>
        <dbReference type="EMBL" id="MBC4018728.1"/>
    </source>
</evidence>
<dbReference type="SUPFAM" id="SSF52540">
    <property type="entry name" value="P-loop containing nucleoside triphosphate hydrolases"/>
    <property type="match status" value="2"/>
</dbReference>
<dbReference type="GO" id="GO:0004386">
    <property type="term" value="F:helicase activity"/>
    <property type="evidence" value="ECO:0007669"/>
    <property type="project" value="UniProtKB-KW"/>
</dbReference>
<gene>
    <name evidence="2" type="ORF">H7965_26060</name>
</gene>
<keyword evidence="3" id="KW-1185">Reference proteome</keyword>
<dbReference type="InterPro" id="IPR050742">
    <property type="entry name" value="Helicase_Restrict-Modif_Enz"/>
</dbReference>
<dbReference type="AlphaFoldDB" id="A0A9X0R4J3"/>
<dbReference type="GO" id="GO:0005524">
    <property type="term" value="F:ATP binding"/>
    <property type="evidence" value="ECO:0007669"/>
    <property type="project" value="InterPro"/>
</dbReference>
<keyword evidence="2" id="KW-0378">Hydrolase</keyword>
<evidence type="ECO:0000313" key="3">
    <source>
        <dbReference type="Proteomes" id="UP000600101"/>
    </source>
</evidence>
<dbReference type="Gene3D" id="3.40.50.300">
    <property type="entry name" value="P-loop containing nucleotide triphosphate hydrolases"/>
    <property type="match status" value="2"/>
</dbReference>
<dbReference type="GO" id="GO:0005829">
    <property type="term" value="C:cytosol"/>
    <property type="evidence" value="ECO:0007669"/>
    <property type="project" value="TreeGrafter"/>
</dbReference>
<organism evidence="2 3">
    <name type="scientific">Siccirubricoccus deserti</name>
    <dbReference type="NCBI Taxonomy" id="2013562"/>
    <lineage>
        <taxon>Bacteria</taxon>
        <taxon>Pseudomonadati</taxon>
        <taxon>Pseudomonadota</taxon>
        <taxon>Alphaproteobacteria</taxon>
        <taxon>Acetobacterales</taxon>
        <taxon>Roseomonadaceae</taxon>
        <taxon>Siccirubricoccus</taxon>
    </lineage>
</organism>
<dbReference type="InterPro" id="IPR006935">
    <property type="entry name" value="Helicase/UvrB_N"/>
</dbReference>
<dbReference type="PANTHER" id="PTHR47396:SF1">
    <property type="entry name" value="ATP-DEPENDENT HELICASE IRC3-RELATED"/>
    <property type="match status" value="1"/>
</dbReference>
<keyword evidence="2" id="KW-0067">ATP-binding</keyword>
<sequence>MSAAHRAGGRRARRLCNRCSATRRPGAAARCFRPQHGARQGFPPESDSCTLIRKVILRVPPRQLRSHQAETLAVMRAIAAGEAGGVRDVLAAVTPGGGKSLLPVLAAQALIAAGICARICWVVPRDSLRLQAEEAFADPAWRTALGHRLSVRAAENAPDPCRGLDGYVTTYQGVAAAPDLHLGEFRRHPTLLVVDEVHHLPAPGASGAGPPPDDAAGWSAAIEPLLATATVRLLLSGTLERADGRRILGLPYRRGTAGREEVDLAAPGLAVVGYSRARALAERAVLPVSFGALDGEASWLGPEDGKGERPHLGPHRLRAPAPHETTRPALFTALRTGFAEALLRRAFLATRSLRAERRNSLGIPPGVAARGLGKLLVVAPDQGQARRYLEVLRRWVPPQQAETAALAVSDERGAHETLAAFRLTPEPSMLVTVAMAYEGLDAPEVAVVAALTHVRSRPWLEQMVARATRVDPQAGPYEAQRATVFHPDDPLFARFRWRMEREQGTRAKLPRPSRQPALPLPDWLQEELAETRERQGIVPLESNALALRLSTLRPGPDLASGLAAAREPAPQGELLTPPSVAERRLRQRLGELVAAQAVEDMAEGTAGAVAPPRGAGLYHAYNAALKRATGGKARTEMSLAELEAAVEWLGRNRLRDHLHLLEGDHRFGWRARPRGEWRPPVGRPARQRA</sequence>
<keyword evidence="2" id="KW-0347">Helicase</keyword>
<reference evidence="2" key="1">
    <citation type="submission" date="2020-08" db="EMBL/GenBank/DDBJ databases">
        <authorList>
            <person name="Hu Y."/>
            <person name="Nguyen S.V."/>
            <person name="Li F."/>
            <person name="Fanning S."/>
        </authorList>
    </citation>
    <scope>NUCLEOTIDE SEQUENCE</scope>
    <source>
        <strain evidence="2">SYSU D8009</strain>
    </source>
</reference>
<dbReference type="GO" id="GO:0003677">
    <property type="term" value="F:DNA binding"/>
    <property type="evidence" value="ECO:0007669"/>
    <property type="project" value="InterPro"/>
</dbReference>
<comment type="caution">
    <text evidence="2">The sequence shown here is derived from an EMBL/GenBank/DDBJ whole genome shotgun (WGS) entry which is preliminary data.</text>
</comment>
<feature type="domain" description="Helicase ATP-binding" evidence="1">
    <location>
        <begin position="60"/>
        <end position="265"/>
    </location>
</feature>
<protein>
    <submittedName>
        <fullName evidence="2">DEAD/DEAH box helicase family protein</fullName>
    </submittedName>
</protein>
<evidence type="ECO:0000259" key="1">
    <source>
        <dbReference type="SMART" id="SM00487"/>
    </source>
</evidence>
<keyword evidence="2" id="KW-0547">Nucleotide-binding</keyword>
<accession>A0A9X0R4J3</accession>
<dbReference type="InterPro" id="IPR027417">
    <property type="entry name" value="P-loop_NTPase"/>
</dbReference>
<proteinExistence type="predicted"/>